<feature type="compositionally biased region" description="Acidic residues" evidence="1">
    <location>
        <begin position="250"/>
        <end position="281"/>
    </location>
</feature>
<keyword evidence="3" id="KW-1185">Reference proteome</keyword>
<reference evidence="3" key="1">
    <citation type="journal article" date="2017" name="Nat. Ecol. Evol.">
        <title>Genome expansion and lineage-specific genetic innovations in the forest pathogenic fungi Armillaria.</title>
        <authorList>
            <person name="Sipos G."/>
            <person name="Prasanna A.N."/>
            <person name="Walter M.C."/>
            <person name="O'Connor E."/>
            <person name="Balint B."/>
            <person name="Krizsan K."/>
            <person name="Kiss B."/>
            <person name="Hess J."/>
            <person name="Varga T."/>
            <person name="Slot J."/>
            <person name="Riley R."/>
            <person name="Boka B."/>
            <person name="Rigling D."/>
            <person name="Barry K."/>
            <person name="Lee J."/>
            <person name="Mihaltcheva S."/>
            <person name="LaButti K."/>
            <person name="Lipzen A."/>
            <person name="Waldron R."/>
            <person name="Moloney N.M."/>
            <person name="Sperisen C."/>
            <person name="Kredics L."/>
            <person name="Vagvoelgyi C."/>
            <person name="Patrignani A."/>
            <person name="Fitzpatrick D."/>
            <person name="Nagy I."/>
            <person name="Doyle S."/>
            <person name="Anderson J.B."/>
            <person name="Grigoriev I.V."/>
            <person name="Gueldener U."/>
            <person name="Muensterkoetter M."/>
            <person name="Nagy L.G."/>
        </authorList>
    </citation>
    <scope>NUCLEOTIDE SEQUENCE [LARGE SCALE GENOMIC DNA]</scope>
    <source>
        <strain evidence="3">28-4</strain>
    </source>
</reference>
<dbReference type="EMBL" id="KZ293421">
    <property type="protein sequence ID" value="PBK72967.1"/>
    <property type="molecule type" value="Genomic_DNA"/>
</dbReference>
<evidence type="ECO:0000313" key="3">
    <source>
        <dbReference type="Proteomes" id="UP000218334"/>
    </source>
</evidence>
<feature type="region of interest" description="Disordered" evidence="1">
    <location>
        <begin position="250"/>
        <end position="289"/>
    </location>
</feature>
<organism evidence="2 3">
    <name type="scientific">Armillaria solidipes</name>
    <dbReference type="NCBI Taxonomy" id="1076256"/>
    <lineage>
        <taxon>Eukaryota</taxon>
        <taxon>Fungi</taxon>
        <taxon>Dikarya</taxon>
        <taxon>Basidiomycota</taxon>
        <taxon>Agaricomycotina</taxon>
        <taxon>Agaricomycetes</taxon>
        <taxon>Agaricomycetidae</taxon>
        <taxon>Agaricales</taxon>
        <taxon>Marasmiineae</taxon>
        <taxon>Physalacriaceae</taxon>
        <taxon>Armillaria</taxon>
    </lineage>
</organism>
<evidence type="ECO:0000256" key="1">
    <source>
        <dbReference type="SAM" id="MobiDB-lite"/>
    </source>
</evidence>
<name>A0A2H3C842_9AGAR</name>
<proteinExistence type="predicted"/>
<dbReference type="AlphaFoldDB" id="A0A2H3C842"/>
<sequence length="289" mass="33015">MTTDVPSRLVCPITKCHNADIPLDGHLFVADDISPAVKMHLEWAWGFNPHEMVLQTIDNCIAYRPDILQNAVNGDFALVPTITTLNKMLRYFKLPYDTNVVYRTRTLGAKFIKHRRILFTEYMPETVFRYLFVPLTPAGETIRDQYVKEEQASADYEGAIDPLSPLTGAPLTPEALMQIRQFRVVISHVHPFFAATAAYGFLFPTRTRPGHWFLSVACNLFSQLSASGVDPPAWFRRRYKDIEFETYYDDDDEIDANTSDEEELLEEEEVIVNNPEADDSGENLRGARD</sequence>
<dbReference type="Proteomes" id="UP000218334">
    <property type="component" value="Unassembled WGS sequence"/>
</dbReference>
<gene>
    <name evidence="2" type="ORF">ARMSODRAFT_953406</name>
</gene>
<protein>
    <submittedName>
        <fullName evidence="2">Uncharacterized protein</fullName>
    </submittedName>
</protein>
<evidence type="ECO:0000313" key="2">
    <source>
        <dbReference type="EMBL" id="PBK72967.1"/>
    </source>
</evidence>
<accession>A0A2H3C842</accession>